<dbReference type="RefSeq" id="WP_128636035.1">
    <property type="nucleotide sequence ID" value="NZ_RRCN01000002.1"/>
</dbReference>
<gene>
    <name evidence="1" type="ORF">EHV15_35825</name>
</gene>
<evidence type="ECO:0000313" key="2">
    <source>
        <dbReference type="Proteomes" id="UP000267017"/>
    </source>
</evidence>
<name>A0A3P3TAM7_9BACL</name>
<protein>
    <submittedName>
        <fullName evidence="1">Uncharacterized protein</fullName>
    </submittedName>
</protein>
<dbReference type="AlphaFoldDB" id="A0A3P3TAM7"/>
<comment type="caution">
    <text evidence="1">The sequence shown here is derived from an EMBL/GenBank/DDBJ whole genome shotgun (WGS) entry which is preliminary data.</text>
</comment>
<accession>A0A3P3TAM7</accession>
<dbReference type="Proteomes" id="UP000267017">
    <property type="component" value="Unassembled WGS sequence"/>
</dbReference>
<keyword evidence="2" id="KW-1185">Reference proteome</keyword>
<sequence length="64" mass="7082">MNDIIDTNAQKLFKLLEVKDSGIKNHIILLLAEAFETGVENGIKKGREQALEEAAKAIHSLSTY</sequence>
<proteinExistence type="predicted"/>
<evidence type="ECO:0000313" key="1">
    <source>
        <dbReference type="EMBL" id="RRJ54942.1"/>
    </source>
</evidence>
<reference evidence="1 2" key="1">
    <citation type="submission" date="2018-11" db="EMBL/GenBank/DDBJ databases">
        <title>Genome sequencing of Paenibacillus sp. KCOM 3021 (= ChDC PVNT-B20).</title>
        <authorList>
            <person name="Kook J.-K."/>
            <person name="Park S.-N."/>
            <person name="Lim Y.K."/>
        </authorList>
    </citation>
    <scope>NUCLEOTIDE SEQUENCE [LARGE SCALE GENOMIC DNA]</scope>
    <source>
        <strain evidence="1 2">KCOM 3021</strain>
    </source>
</reference>
<dbReference type="EMBL" id="RRCN01000002">
    <property type="protein sequence ID" value="RRJ54942.1"/>
    <property type="molecule type" value="Genomic_DNA"/>
</dbReference>
<organism evidence="1 2">
    <name type="scientific">Paenibacillus oralis</name>
    <dbReference type="NCBI Taxonomy" id="2490856"/>
    <lineage>
        <taxon>Bacteria</taxon>
        <taxon>Bacillati</taxon>
        <taxon>Bacillota</taxon>
        <taxon>Bacilli</taxon>
        <taxon>Bacillales</taxon>
        <taxon>Paenibacillaceae</taxon>
        <taxon>Paenibacillus</taxon>
    </lineage>
</organism>